<keyword evidence="11 15" id="KW-0648">Protein biosynthesis</keyword>
<reference evidence="18" key="1">
    <citation type="journal article" date="2006" name="Environ. Microbiol.">
        <title>Analysis of the first genome fragment from the marine sponge-associated, novel candidate phylum Poribacteria by environmental genomics.</title>
        <authorList>
            <person name="Fieseler L."/>
            <person name="Quaiser A."/>
            <person name="Schleper C."/>
            <person name="Hentschel U."/>
        </authorList>
    </citation>
    <scope>NUCLEOTIDE SEQUENCE</scope>
</reference>
<keyword evidence="10 15" id="KW-0067">ATP-binding</keyword>
<dbReference type="Pfam" id="PF19302">
    <property type="entry name" value="DUF5915"/>
    <property type="match status" value="1"/>
</dbReference>
<evidence type="ECO:0000256" key="4">
    <source>
        <dbReference type="ARBA" id="ARBA00011245"/>
    </source>
</evidence>
<comment type="subunit">
    <text evidence="4 15">Monomer.</text>
</comment>
<dbReference type="FunFam" id="3.40.50.620:FF:000063">
    <property type="entry name" value="Isoleucine--tRNA ligase"/>
    <property type="match status" value="1"/>
</dbReference>
<keyword evidence="8 15" id="KW-0547">Nucleotide-binding</keyword>
<dbReference type="InterPro" id="IPR002301">
    <property type="entry name" value="Ile-tRNA-ligase"/>
</dbReference>
<evidence type="ECO:0000313" key="18">
    <source>
        <dbReference type="EMBL" id="AAW84295.1"/>
    </source>
</evidence>
<dbReference type="Gene3D" id="3.90.740.10">
    <property type="entry name" value="Valyl/Leucyl/Isoleucyl-tRNA synthetase, editing domain"/>
    <property type="match status" value="1"/>
</dbReference>
<comment type="catalytic activity">
    <reaction evidence="14 15">
        <text>tRNA(Ile) + L-isoleucine + ATP = L-isoleucyl-tRNA(Ile) + AMP + diphosphate</text>
        <dbReference type="Rhea" id="RHEA:11060"/>
        <dbReference type="Rhea" id="RHEA-COMP:9666"/>
        <dbReference type="Rhea" id="RHEA-COMP:9695"/>
        <dbReference type="ChEBI" id="CHEBI:30616"/>
        <dbReference type="ChEBI" id="CHEBI:33019"/>
        <dbReference type="ChEBI" id="CHEBI:58045"/>
        <dbReference type="ChEBI" id="CHEBI:78442"/>
        <dbReference type="ChEBI" id="CHEBI:78528"/>
        <dbReference type="ChEBI" id="CHEBI:456215"/>
        <dbReference type="EC" id="6.1.1.5"/>
    </reaction>
</comment>
<feature type="domain" description="Methionyl/Valyl/Leucyl/Isoleucyl-tRNA synthetase anticodon-binding" evidence="17">
    <location>
        <begin position="693"/>
        <end position="843"/>
    </location>
</feature>
<dbReference type="NCBIfam" id="TIGR00392">
    <property type="entry name" value="ileS"/>
    <property type="match status" value="1"/>
</dbReference>
<comment type="domain">
    <text evidence="15">IleRS has two distinct active sites: one for aminoacylation and one for editing. The misactivated valine is translocated from the active site to the editing site, which sterically excludes the correctly activated isoleucine. The single editing site contains two valyl binding pockets, one specific for each substrate (Val-AMP or Val-tRNA(Ile)).</text>
</comment>
<dbReference type="InterPro" id="IPR002300">
    <property type="entry name" value="aa-tRNA-synth_Ia"/>
</dbReference>
<evidence type="ECO:0000256" key="13">
    <source>
        <dbReference type="ARBA" id="ARBA00025217"/>
    </source>
</evidence>
<dbReference type="EC" id="6.1.1.5" evidence="15"/>
<dbReference type="InterPro" id="IPR013155">
    <property type="entry name" value="M/V/L/I-tRNA-synth_anticd-bd"/>
</dbReference>
<dbReference type="GO" id="GO:0005524">
    <property type="term" value="F:ATP binding"/>
    <property type="evidence" value="ECO:0007669"/>
    <property type="project" value="UniProtKB-UniRule"/>
</dbReference>
<dbReference type="CDD" id="cd00818">
    <property type="entry name" value="IleRS_core"/>
    <property type="match status" value="1"/>
</dbReference>
<protein>
    <recommendedName>
        <fullName evidence="15">Isoleucine--tRNA ligase</fullName>
        <ecNumber evidence="15">6.1.1.5</ecNumber>
    </recommendedName>
    <alternativeName>
        <fullName evidence="15">Isoleucyl-tRNA synthetase</fullName>
        <shortName evidence="15">IleRS</shortName>
    </alternativeName>
</protein>
<dbReference type="GO" id="GO:0008270">
    <property type="term" value="F:zinc ion binding"/>
    <property type="evidence" value="ECO:0007669"/>
    <property type="project" value="UniProtKB-UniRule"/>
</dbReference>
<feature type="domain" description="Aminoacyl-tRNA synthetase class Ia" evidence="16">
    <location>
        <begin position="29"/>
        <end position="637"/>
    </location>
</feature>
<evidence type="ECO:0000256" key="8">
    <source>
        <dbReference type="ARBA" id="ARBA00022741"/>
    </source>
</evidence>
<evidence type="ECO:0000256" key="11">
    <source>
        <dbReference type="ARBA" id="ARBA00022917"/>
    </source>
</evidence>
<dbReference type="EMBL" id="AY713479">
    <property type="protein sequence ID" value="AAW84295.1"/>
    <property type="molecule type" value="Genomic_DNA"/>
</dbReference>
<dbReference type="Pfam" id="PF00133">
    <property type="entry name" value="tRNA-synt_1"/>
    <property type="match status" value="1"/>
</dbReference>
<dbReference type="InterPro" id="IPR009008">
    <property type="entry name" value="Val/Leu/Ile-tRNA-synth_edit"/>
</dbReference>
<dbReference type="PANTHER" id="PTHR42780">
    <property type="entry name" value="SOLEUCYL-TRNA SYNTHETASE"/>
    <property type="match status" value="1"/>
</dbReference>
<evidence type="ECO:0000256" key="5">
    <source>
        <dbReference type="ARBA" id="ARBA00022490"/>
    </source>
</evidence>
<evidence type="ECO:0000256" key="15">
    <source>
        <dbReference type="HAMAP-Rule" id="MF_02003"/>
    </source>
</evidence>
<evidence type="ECO:0000256" key="12">
    <source>
        <dbReference type="ARBA" id="ARBA00023146"/>
    </source>
</evidence>
<evidence type="ECO:0000256" key="1">
    <source>
        <dbReference type="ARBA" id="ARBA00001947"/>
    </source>
</evidence>
<comment type="cofactor">
    <cofactor evidence="1 15">
        <name>Zn(2+)</name>
        <dbReference type="ChEBI" id="CHEBI:29105"/>
    </cofactor>
</comment>
<dbReference type="SUPFAM" id="SSF47323">
    <property type="entry name" value="Anticodon-binding domain of a subclass of class I aminoacyl-tRNA synthetases"/>
    <property type="match status" value="1"/>
</dbReference>
<proteinExistence type="inferred from homology"/>
<dbReference type="InterPro" id="IPR033709">
    <property type="entry name" value="Anticodon_Ile_ABEc"/>
</dbReference>
<dbReference type="CDD" id="cd07961">
    <property type="entry name" value="Anticodon_Ia_Ile_ABEc"/>
    <property type="match status" value="1"/>
</dbReference>
<dbReference type="Gene3D" id="3.40.50.620">
    <property type="entry name" value="HUPs"/>
    <property type="match status" value="2"/>
</dbReference>
<evidence type="ECO:0000259" key="16">
    <source>
        <dbReference type="Pfam" id="PF00133"/>
    </source>
</evidence>
<feature type="short sequence motif" description="'KMSKS' region" evidence="15">
    <location>
        <begin position="606"/>
        <end position="610"/>
    </location>
</feature>
<comment type="subcellular location">
    <subcellularLocation>
        <location evidence="2 15">Cytoplasm</location>
    </subcellularLocation>
</comment>
<keyword evidence="7 15" id="KW-0479">Metal-binding</keyword>
<comment type="function">
    <text evidence="13 15">Catalyzes the attachment of isoleucine to tRNA(Ile). As IleRS can inadvertently accommodate and process structurally similar amino acids such as valine, to avoid such errors it has two additional distinct tRNA(Ile)-dependent editing activities. One activity is designated as 'pretransfer' editing and involves the hydrolysis of activated Val-AMP. The other activity is designated 'posttransfer' editing and involves deacylation of mischarged Val-tRNA(Ile).</text>
</comment>
<evidence type="ECO:0000256" key="9">
    <source>
        <dbReference type="ARBA" id="ARBA00022833"/>
    </source>
</evidence>
<dbReference type="GO" id="GO:0006428">
    <property type="term" value="P:isoleucyl-tRNA aminoacylation"/>
    <property type="evidence" value="ECO:0007669"/>
    <property type="project" value="UniProtKB-UniRule"/>
</dbReference>
<comment type="similarity">
    <text evidence="3 15">Belongs to the class-I aminoacyl-tRNA synthetase family. IleS type 2 subfamily.</text>
</comment>
<organism evidence="18">
    <name type="scientific">uncultured Poribacteria bacterium 64K2</name>
    <dbReference type="NCBI Taxonomy" id="309182"/>
    <lineage>
        <taxon>Bacteria</taxon>
        <taxon>Candidatus Poribacteria</taxon>
        <taxon>environmental samples</taxon>
    </lineage>
</organism>
<feature type="short sequence motif" description="'HIGH' region" evidence="15">
    <location>
        <begin position="60"/>
        <end position="70"/>
    </location>
</feature>
<dbReference type="InterPro" id="IPR023586">
    <property type="entry name" value="Ile-tRNA-ligase_type2"/>
</dbReference>
<evidence type="ECO:0000256" key="14">
    <source>
        <dbReference type="ARBA" id="ARBA00048359"/>
    </source>
</evidence>
<gene>
    <name evidence="15" type="primary">ileS</name>
</gene>
<dbReference type="GO" id="GO:0002161">
    <property type="term" value="F:aminoacyl-tRNA deacylase activity"/>
    <property type="evidence" value="ECO:0007669"/>
    <property type="project" value="InterPro"/>
</dbReference>
<dbReference type="SUPFAM" id="SSF52374">
    <property type="entry name" value="Nucleotidylyl transferase"/>
    <property type="match status" value="1"/>
</dbReference>
<evidence type="ECO:0000256" key="6">
    <source>
        <dbReference type="ARBA" id="ARBA00022598"/>
    </source>
</evidence>
<dbReference type="PANTHER" id="PTHR42780:SF1">
    <property type="entry name" value="ISOLEUCINE--TRNA LIGASE, CYTOPLASMIC"/>
    <property type="match status" value="1"/>
</dbReference>
<keyword evidence="6 15" id="KW-0436">Ligase</keyword>
<evidence type="ECO:0000256" key="3">
    <source>
        <dbReference type="ARBA" id="ARBA00007078"/>
    </source>
</evidence>
<dbReference type="AlphaFoldDB" id="Q24M57"/>
<evidence type="ECO:0000256" key="10">
    <source>
        <dbReference type="ARBA" id="ARBA00022840"/>
    </source>
</evidence>
<dbReference type="InterPro" id="IPR009080">
    <property type="entry name" value="tRNAsynth_Ia_anticodon-bd"/>
</dbReference>
<keyword evidence="12 15" id="KW-0030">Aminoacyl-tRNA synthetase</keyword>
<dbReference type="HAMAP" id="MF_02003">
    <property type="entry name" value="Ile_tRNA_synth_type2"/>
    <property type="match status" value="1"/>
</dbReference>
<sequence>MANRSDGTLGDKIFGEVSSQFTFAEREKQILEFWRENDIFQKSMEMYKDAPSFVFLEGPPFANAPPGVHHVLARIMKDAVCRYKTMTGHYVHRKAGWDTHGLPVEYQVEKQLNITNKAELEAYGVQNFIEKCKENVFQYEQDWRQMTERIGFWVNLDDAYITLSNDYIESVWWILRQAWDKELLYQGHKVQPYCYRCGTTLASHEVALGYQEVADPSIFVRFPLKDRENTYLLVWTTTPWTLPSNVAVAVGEDYDYVSVEESNGQYLIFAKECIPSLFGDEPPKIVENYKGSDLQEWEYEPLFDGGEHPERSHYIVTADFVTTTEGSGLVHIAPAFGQDDYDIGQKYGLPLVQLVGPDGKFVSAVKEPWAGEYVKDADPKIIENLDGRGLLFKAAEYTHQYPFCWRCDTPLLYYARESWFIRTTAIRDQMHQHNQEINWYPEHIKDGRFGNWLENNIDWGLSRERYWGTPLPVWVCDDCEHQHCVGSIAELKELGTDVSDDIELHRPYVDDVVLACEKCNGTMRRVQDVIDCWFDSGCAHTAQWHYPFENKEMLEQAYPADFISEAIDQTRGWFYSLLATGTLLYDKPAYKNCLCLELIMGPDGQKMSKSRGNTIDPWTILNEQGADAMRWYMFTATTPWTPRAFKSEGIDEALKKFMGTLQNVYSFFVMYANLERVDVLHEAPPVSERATVDRWILSRLHTLIDRVRDEMENYHLTNAPRAIELFVDDLSNWYVRRSRDRFWGAEAGPDKHAAYATLYEVLVTVAKLAAPFVPFFADELYRNLVCSLDAEAPLSVHLVKYPVADIAFKDVQLEADMDFTREVISMGHAARNRSGIKTRQPLAEITVGGLSDAEKAAVNRLADLVHDELNVKAILFTEDLDAFAQVTLKPNFRVLGPKYGKGVQAIAKALATADAIALKAELEASGSLQVEVSGETYTLEASEIDVQTQNREGFFVEMDAKKFVALSTELTHELTLEGLAREFVNKIQNMRKEADFNVSDRIKLSLDTTSSLVDEAFQVHRDYILRETLTTAVVDAPSENAFTVAQKLNGEPATLSVEQV</sequence>
<keyword evidence="9 15" id="KW-0862">Zinc</keyword>
<dbReference type="GO" id="GO:0004822">
    <property type="term" value="F:isoleucine-tRNA ligase activity"/>
    <property type="evidence" value="ECO:0007669"/>
    <property type="project" value="UniProtKB-UniRule"/>
</dbReference>
<name>Q24M57_9BACT</name>
<dbReference type="SUPFAM" id="SSF50677">
    <property type="entry name" value="ValRS/IleRS/LeuRS editing domain"/>
    <property type="match status" value="1"/>
</dbReference>
<accession>Q24M57</accession>
<evidence type="ECO:0000256" key="2">
    <source>
        <dbReference type="ARBA" id="ARBA00004496"/>
    </source>
</evidence>
<dbReference type="GO" id="GO:0000049">
    <property type="term" value="F:tRNA binding"/>
    <property type="evidence" value="ECO:0007669"/>
    <property type="project" value="InterPro"/>
</dbReference>
<evidence type="ECO:0000259" key="17">
    <source>
        <dbReference type="Pfam" id="PF08264"/>
    </source>
</evidence>
<dbReference type="FunFam" id="3.40.50.620:FF:000075">
    <property type="entry name" value="Isoleucine--tRNA ligase"/>
    <property type="match status" value="1"/>
</dbReference>
<keyword evidence="5 15" id="KW-0963">Cytoplasm</keyword>
<dbReference type="Gene3D" id="3.30.720.200">
    <property type="match status" value="1"/>
</dbReference>
<dbReference type="GO" id="GO:0005737">
    <property type="term" value="C:cytoplasm"/>
    <property type="evidence" value="ECO:0007669"/>
    <property type="project" value="UniProtKB-SubCell"/>
</dbReference>
<dbReference type="InterPro" id="IPR014729">
    <property type="entry name" value="Rossmann-like_a/b/a_fold"/>
</dbReference>
<dbReference type="Gene3D" id="1.10.730.10">
    <property type="entry name" value="Isoleucyl-tRNA Synthetase, Domain 1"/>
    <property type="match status" value="1"/>
</dbReference>
<feature type="binding site" evidence="15">
    <location>
        <position position="609"/>
    </location>
    <ligand>
        <name>ATP</name>
        <dbReference type="ChEBI" id="CHEBI:30616"/>
    </ligand>
</feature>
<dbReference type="PRINTS" id="PR00984">
    <property type="entry name" value="TRNASYNTHILE"/>
</dbReference>
<dbReference type="Pfam" id="PF08264">
    <property type="entry name" value="Anticodon_1"/>
    <property type="match status" value="1"/>
</dbReference>
<evidence type="ECO:0000256" key="7">
    <source>
        <dbReference type="ARBA" id="ARBA00022723"/>
    </source>
</evidence>